<dbReference type="InterPro" id="IPR033948">
    <property type="entry name" value="ETF_beta_N"/>
</dbReference>
<name>A0A7J6KC17_TOXGO</name>
<evidence type="ECO:0000256" key="3">
    <source>
        <dbReference type="ARBA" id="ARBA00022448"/>
    </source>
</evidence>
<comment type="similarity">
    <text evidence="2 5">Belongs to the ETF beta-subunit/FixA family.</text>
</comment>
<dbReference type="GO" id="GO:0005759">
    <property type="term" value="C:mitochondrial matrix"/>
    <property type="evidence" value="ECO:0007669"/>
    <property type="project" value="UniProtKB-SubCell"/>
</dbReference>
<reference evidence="7 8" key="1">
    <citation type="submission" date="2020-03" db="EMBL/GenBank/DDBJ databases">
        <title>Genome sequence of Toxoplasma gondii RH-88 strain.</title>
        <authorList>
            <person name="Lorenzi H.A."/>
            <person name="Venepally P."/>
            <person name="Rozenberg A."/>
            <person name="Sibley D."/>
        </authorList>
    </citation>
    <scope>NUCLEOTIDE SEQUENCE [LARGE SCALE GENOMIC DNA]</scope>
    <source>
        <strain evidence="7 8">RH-88</strain>
    </source>
</reference>
<evidence type="ECO:0000256" key="4">
    <source>
        <dbReference type="ARBA" id="ARBA00022982"/>
    </source>
</evidence>
<dbReference type="SMART" id="SM00893">
    <property type="entry name" value="ETF"/>
    <property type="match status" value="1"/>
</dbReference>
<evidence type="ECO:0000313" key="8">
    <source>
        <dbReference type="Proteomes" id="UP000557509"/>
    </source>
</evidence>
<keyword evidence="5" id="KW-0496">Mitochondrion</keyword>
<comment type="subunit">
    <text evidence="5">Heterodimer of an alpha and a beta subunit.</text>
</comment>
<dbReference type="InterPro" id="IPR012255">
    <property type="entry name" value="ETF_b"/>
</dbReference>
<evidence type="ECO:0000313" key="7">
    <source>
        <dbReference type="EMBL" id="KAF4644031.1"/>
    </source>
</evidence>
<dbReference type="Proteomes" id="UP000557509">
    <property type="component" value="Unassembled WGS sequence"/>
</dbReference>
<comment type="function">
    <text evidence="5">The electron transfer flavoprotein serves as a specific electron acceptor for several dehydrogenases, including five acyl-CoA dehydrogenases, glutaryl-CoA and sarcosine dehydrogenase. It transfers the electrons to the main mitochondrial respiratory chain via ETF-ubiquinone oxidoreductase (ETF dehydrogenase).</text>
</comment>
<dbReference type="VEuPathDB" id="ToxoDB:TGME49_267820"/>
<dbReference type="CDD" id="cd01714">
    <property type="entry name" value="ETF_beta"/>
    <property type="match status" value="1"/>
</dbReference>
<dbReference type="EMBL" id="JAAUHK010000190">
    <property type="protein sequence ID" value="KAF4644031.1"/>
    <property type="molecule type" value="Genomic_DNA"/>
</dbReference>
<keyword evidence="3 5" id="KW-0813">Transport</keyword>
<protein>
    <recommendedName>
        <fullName evidence="5">Electron transfer flavoprotein subunit beta</fullName>
        <shortName evidence="5">Beta-ETF</shortName>
    </recommendedName>
</protein>
<evidence type="ECO:0000259" key="6">
    <source>
        <dbReference type="SMART" id="SM00893"/>
    </source>
</evidence>
<accession>A0A7J6KC17</accession>
<dbReference type="PANTHER" id="PTHR21294:SF8">
    <property type="entry name" value="ELECTRON TRANSFER FLAVOPROTEIN SUBUNIT BETA"/>
    <property type="match status" value="1"/>
</dbReference>
<dbReference type="GO" id="GO:0046395">
    <property type="term" value="P:carboxylic acid catabolic process"/>
    <property type="evidence" value="ECO:0007669"/>
    <property type="project" value="UniProtKB-ARBA"/>
</dbReference>
<dbReference type="FunFam" id="3.40.50.620:FF:000011">
    <property type="entry name" value="Electron transfer flavoprotein subunit beta"/>
    <property type="match status" value="1"/>
</dbReference>
<proteinExistence type="inferred from homology"/>
<dbReference type="GO" id="GO:0009055">
    <property type="term" value="F:electron transfer activity"/>
    <property type="evidence" value="ECO:0007669"/>
    <property type="project" value="InterPro"/>
</dbReference>
<comment type="subcellular location">
    <subcellularLocation>
        <location evidence="1 5">Mitochondrion matrix</location>
    </subcellularLocation>
</comment>
<dbReference type="AlphaFoldDB" id="A0A7J6KC17"/>
<evidence type="ECO:0000256" key="1">
    <source>
        <dbReference type="ARBA" id="ARBA00004305"/>
    </source>
</evidence>
<keyword evidence="8" id="KW-1185">Reference proteome</keyword>
<dbReference type="InterPro" id="IPR014729">
    <property type="entry name" value="Rossmann-like_a/b/a_fold"/>
</dbReference>
<sequence length="279" mass="30525">MKGVLDTAVVCVKRTLDYTVKPRVQAGATTMQTEGLKHSINPFCEIAVEEAVRLKERNVVRRVVAVSVGGPGAVHQQEDVLRHALAMGVDEAVLITSPFKPDIHLQPLPTAKVLRRFIETQNAQLVLLGKQSIDGDNRQVPQLLAGLLGWPQAICVHQLEVSGAADDPAKTQEERKPMFTATREVDSALQTARFAPPAVVSCDLRLNMPRFATLPNLMKAKKKKISVVAAETLVSEADLAPRLEIVSIAEPPRRKPGQWVANVDELIEKLITEAKVIHS</sequence>
<dbReference type="InterPro" id="IPR014730">
    <property type="entry name" value="ETF_a/b_N"/>
</dbReference>
<dbReference type="Gene3D" id="3.40.50.620">
    <property type="entry name" value="HUPs"/>
    <property type="match status" value="1"/>
</dbReference>
<dbReference type="PIRSF" id="PIRSF000090">
    <property type="entry name" value="Beta-ETF"/>
    <property type="match status" value="1"/>
</dbReference>
<gene>
    <name evidence="7" type="ORF">TGRH88_010290</name>
</gene>
<comment type="caution">
    <text evidence="7">The sequence shown here is derived from an EMBL/GenBank/DDBJ whole genome shotgun (WGS) entry which is preliminary data.</text>
</comment>
<keyword evidence="4 5" id="KW-0249">Electron transport</keyword>
<organism evidence="7 8">
    <name type="scientific">Toxoplasma gondii</name>
    <dbReference type="NCBI Taxonomy" id="5811"/>
    <lineage>
        <taxon>Eukaryota</taxon>
        <taxon>Sar</taxon>
        <taxon>Alveolata</taxon>
        <taxon>Apicomplexa</taxon>
        <taxon>Conoidasida</taxon>
        <taxon>Coccidia</taxon>
        <taxon>Eucoccidiorida</taxon>
        <taxon>Eimeriorina</taxon>
        <taxon>Sarcocystidae</taxon>
        <taxon>Toxoplasma</taxon>
    </lineage>
</organism>
<dbReference type="SUPFAM" id="SSF52402">
    <property type="entry name" value="Adenine nucleotide alpha hydrolases-like"/>
    <property type="match status" value="1"/>
</dbReference>
<dbReference type="Pfam" id="PF01012">
    <property type="entry name" value="ETF"/>
    <property type="match status" value="1"/>
</dbReference>
<evidence type="ECO:0000256" key="5">
    <source>
        <dbReference type="PIRNR" id="PIRNR000090"/>
    </source>
</evidence>
<evidence type="ECO:0000256" key="2">
    <source>
        <dbReference type="ARBA" id="ARBA00007557"/>
    </source>
</evidence>
<feature type="domain" description="Electron transfer flavoprotein alpha/beta-subunit N-terminal" evidence="6">
    <location>
        <begin position="28"/>
        <end position="237"/>
    </location>
</feature>
<dbReference type="PANTHER" id="PTHR21294">
    <property type="entry name" value="ELECTRON TRANSFER FLAVOPROTEIN BETA-SUBUNIT"/>
    <property type="match status" value="1"/>
</dbReference>